<dbReference type="Proteomes" id="UP000322918">
    <property type="component" value="Unassembled WGS sequence"/>
</dbReference>
<dbReference type="SMART" id="SM00228">
    <property type="entry name" value="PDZ"/>
    <property type="match status" value="1"/>
</dbReference>
<evidence type="ECO:0000313" key="3">
    <source>
        <dbReference type="Proteomes" id="UP000322918"/>
    </source>
</evidence>
<dbReference type="Gene3D" id="2.30.42.10">
    <property type="match status" value="1"/>
</dbReference>
<dbReference type="GO" id="GO:0030288">
    <property type="term" value="C:outer membrane-bounded periplasmic space"/>
    <property type="evidence" value="ECO:0007669"/>
    <property type="project" value="TreeGrafter"/>
</dbReference>
<gene>
    <name evidence="2" type="ORF">F1649_01180</name>
</gene>
<dbReference type="SUPFAM" id="SSF52096">
    <property type="entry name" value="ClpP/crotonase"/>
    <property type="match status" value="1"/>
</dbReference>
<dbReference type="GO" id="GO:0008236">
    <property type="term" value="F:serine-type peptidase activity"/>
    <property type="evidence" value="ECO:0007669"/>
    <property type="project" value="InterPro"/>
</dbReference>
<dbReference type="Pfam" id="PF17820">
    <property type="entry name" value="PDZ_6"/>
    <property type="match status" value="1"/>
</dbReference>
<dbReference type="PANTHER" id="PTHR32060:SF30">
    <property type="entry name" value="CARBOXY-TERMINAL PROCESSING PROTEASE CTPA"/>
    <property type="match status" value="1"/>
</dbReference>
<dbReference type="GO" id="GO:0006508">
    <property type="term" value="P:proteolysis"/>
    <property type="evidence" value="ECO:0007669"/>
    <property type="project" value="InterPro"/>
</dbReference>
<dbReference type="OrthoDB" id="7168509at2"/>
<evidence type="ECO:0000259" key="1">
    <source>
        <dbReference type="PROSITE" id="PS50106"/>
    </source>
</evidence>
<dbReference type="InterPro" id="IPR041489">
    <property type="entry name" value="PDZ_6"/>
</dbReference>
<evidence type="ECO:0000313" key="2">
    <source>
        <dbReference type="EMBL" id="KAA8486233.1"/>
    </source>
</evidence>
<accession>A0A5M9HII6</accession>
<dbReference type="Gene3D" id="3.30.750.170">
    <property type="match status" value="1"/>
</dbReference>
<dbReference type="RefSeq" id="WP_141816043.1">
    <property type="nucleotide sequence ID" value="NZ_VFPL01000001.1"/>
</dbReference>
<name>A0A5M9HII6_9SPHI</name>
<dbReference type="Gene3D" id="3.90.226.10">
    <property type="entry name" value="2-enoyl-CoA Hydratase, Chain A, domain 1"/>
    <property type="match status" value="1"/>
</dbReference>
<dbReference type="GO" id="GO:0004175">
    <property type="term" value="F:endopeptidase activity"/>
    <property type="evidence" value="ECO:0007669"/>
    <property type="project" value="TreeGrafter"/>
</dbReference>
<dbReference type="PROSITE" id="PS50106">
    <property type="entry name" value="PDZ"/>
    <property type="match status" value="1"/>
</dbReference>
<dbReference type="GO" id="GO:0007165">
    <property type="term" value="P:signal transduction"/>
    <property type="evidence" value="ECO:0007669"/>
    <property type="project" value="TreeGrafter"/>
</dbReference>
<feature type="domain" description="PDZ" evidence="1">
    <location>
        <begin position="141"/>
        <end position="226"/>
    </location>
</feature>
<dbReference type="AlphaFoldDB" id="A0A5M9HII6"/>
<dbReference type="InterPro" id="IPR001478">
    <property type="entry name" value="PDZ"/>
</dbReference>
<dbReference type="PROSITE" id="PS51257">
    <property type="entry name" value="PROKAR_LIPOPROTEIN"/>
    <property type="match status" value="1"/>
</dbReference>
<dbReference type="PANTHER" id="PTHR32060">
    <property type="entry name" value="TAIL-SPECIFIC PROTEASE"/>
    <property type="match status" value="1"/>
</dbReference>
<proteinExistence type="predicted"/>
<reference evidence="2 3" key="1">
    <citation type="submission" date="2019-09" db="EMBL/GenBank/DDBJ databases">
        <title>Pararcticibacter amylolyticus gen. nov., sp. nov., isolated from a rottenly hemp rope, and reclassification of Pedobacter tournemirensis as Pararcticibacter tournemirensis comb. nov.</title>
        <authorList>
            <person name="Cai Y."/>
        </authorList>
    </citation>
    <scope>NUCLEOTIDE SEQUENCE [LARGE SCALE GENOMIC DNA]</scope>
    <source>
        <strain evidence="2 3">TF5-37.2-LB10</strain>
    </source>
</reference>
<dbReference type="Pfam" id="PF03572">
    <property type="entry name" value="Peptidase_S41"/>
    <property type="match status" value="1"/>
</dbReference>
<sequence length="538" mass="59761">MEIRRYTFSARLSILVLVIYGIAAAGCKKAKKEEAQPEPEPKVTVTPQSSRAQLSADSMFLYAKEVYLWNDLLPTYEVFNPRQYVNSDEEAGLNNELFAITRYAKNSYEYNQNRPNETKYSYIFDTDDANPVSYTLPVKSSVDLEGNGYDFGFYVGLFGTEASYEVRVLAVYQGSPAEKAGIKRGDVITSINRTQVTTNFTSSVEDFINAALFDASAVTLKVLKNTGISSDIVLNRTSYKSNPIYRDSVYISGAKKIGYLAFARFSTLTNAQPVLDAAFNKFAVAGVTDLIVDFRYNGGGYVSTAQYLADLIAPSTINSRVMYKEYFNSTLQNGKASILKNQIFLVNDQPQYENGKLLTYADLDYSVNGNTYNFTKKGSLNNVEKIVFLVSGNTASASELVINSLKPHIADIKLIGEQTYGKPVGFFPITIDKYEVYFSMFESKNSEGQGEYFSGMEPNYTLKEISGANDNKYDFGDLSEKLLASAYSYLINGTYTGVVKKSSVKSSSGNSISGTKMESFSPACEEFKGMIEDRKKRK</sequence>
<keyword evidence="3" id="KW-1185">Reference proteome</keyword>
<dbReference type="InterPro" id="IPR036034">
    <property type="entry name" value="PDZ_sf"/>
</dbReference>
<dbReference type="EMBL" id="VWNE01000002">
    <property type="protein sequence ID" value="KAA8486233.1"/>
    <property type="molecule type" value="Genomic_DNA"/>
</dbReference>
<dbReference type="InterPro" id="IPR029045">
    <property type="entry name" value="ClpP/crotonase-like_dom_sf"/>
</dbReference>
<protein>
    <submittedName>
        <fullName evidence="2">PDZ domain-containing protein</fullName>
    </submittedName>
</protein>
<organism evidence="2 3">
    <name type="scientific">Arcticibacter tournemirensis</name>
    <dbReference type="NCBI Taxonomy" id="699437"/>
    <lineage>
        <taxon>Bacteria</taxon>
        <taxon>Pseudomonadati</taxon>
        <taxon>Bacteroidota</taxon>
        <taxon>Sphingobacteriia</taxon>
        <taxon>Sphingobacteriales</taxon>
        <taxon>Sphingobacteriaceae</taxon>
        <taxon>Arcticibacter</taxon>
    </lineage>
</organism>
<dbReference type="InterPro" id="IPR005151">
    <property type="entry name" value="Tail-specific_protease"/>
</dbReference>
<dbReference type="CDD" id="cd07561">
    <property type="entry name" value="Peptidase_S41_CPP_like"/>
    <property type="match status" value="1"/>
</dbReference>
<comment type="caution">
    <text evidence="2">The sequence shown here is derived from an EMBL/GenBank/DDBJ whole genome shotgun (WGS) entry which is preliminary data.</text>
</comment>
<dbReference type="SUPFAM" id="SSF50156">
    <property type="entry name" value="PDZ domain-like"/>
    <property type="match status" value="1"/>
</dbReference>